<evidence type="ECO:0000313" key="1">
    <source>
        <dbReference type="EMBL" id="MFJ1470136.1"/>
    </source>
</evidence>
<proteinExistence type="predicted"/>
<keyword evidence="2" id="KW-1185">Reference proteome</keyword>
<dbReference type="EMBL" id="JASNRB020000013">
    <property type="protein sequence ID" value="MFJ1470136.1"/>
    <property type="molecule type" value="Genomic_DNA"/>
</dbReference>
<accession>A0ACC7MID8</accession>
<protein>
    <submittedName>
        <fullName evidence="1">Uncharacterized protein</fullName>
    </submittedName>
</protein>
<dbReference type="Proteomes" id="UP001168096">
    <property type="component" value="Unassembled WGS sequence"/>
</dbReference>
<sequence>MTTAKQTRTGTPFRTPVAERIVQRRTQMFVHSYLYYVLDRPIVSDSTWQAWANELRLLQRNHPNLVVNFYDTDFADWDGATGMHLPQYPWVVDRAHHVLRLHEALGQRCAIPIRPIETMFEANADTAATPLEQDDDQVADEGSQMALF</sequence>
<name>A0ACC7MID8_9BURK</name>
<comment type="caution">
    <text evidence="1">The sequence shown here is derived from an EMBL/GenBank/DDBJ whole genome shotgun (WGS) entry which is preliminary data.</text>
</comment>
<reference evidence="1" key="1">
    <citation type="submission" date="2024-11" db="EMBL/GenBank/DDBJ databases">
        <title>Description of Massilia orientalis sp. nov., isolated from rhizosphere soil of Ageratina adenophora.</title>
        <authorList>
            <person name="Wang Y."/>
        </authorList>
    </citation>
    <scope>NUCLEOTIDE SEQUENCE</scope>
    <source>
        <strain evidence="1">YIM B02787</strain>
    </source>
</reference>
<organism evidence="1 2">
    <name type="scientific">Massilia orientalis</name>
    <dbReference type="NCBI Taxonomy" id="3050128"/>
    <lineage>
        <taxon>Bacteria</taxon>
        <taxon>Pseudomonadati</taxon>
        <taxon>Pseudomonadota</taxon>
        <taxon>Betaproteobacteria</taxon>
        <taxon>Burkholderiales</taxon>
        <taxon>Oxalobacteraceae</taxon>
        <taxon>Telluria group</taxon>
        <taxon>Massilia</taxon>
    </lineage>
</organism>
<evidence type="ECO:0000313" key="2">
    <source>
        <dbReference type="Proteomes" id="UP001168096"/>
    </source>
</evidence>
<gene>
    <name evidence="1" type="ORF">QPK29_020690</name>
</gene>